<dbReference type="GeneID" id="64221153"/>
<dbReference type="RefSeq" id="WP_077997762.1">
    <property type="nucleotide sequence ID" value="NZ_CP019658.1"/>
</dbReference>
<reference evidence="2" key="1">
    <citation type="submission" date="2017-02" db="EMBL/GenBank/DDBJ databases">
        <title>Delineation of Paenibacillus larvae strains originating from foulbrood outbreaks.</title>
        <authorList>
            <person name="Beims H."/>
            <person name="Bunk B."/>
            <person name="Sproeer C."/>
            <person name="Mohr K.I."/>
            <person name="Pradella S."/>
            <person name="Guenther G."/>
            <person name="Rohde M."/>
            <person name="von der Ohe W."/>
            <person name="Steinert M."/>
        </authorList>
    </citation>
    <scope>NUCLEOTIDE SEQUENCE [LARGE SCALE GENOMIC DNA]</scope>
    <source>
        <strain evidence="2">Eric_III</strain>
        <plasmid evidence="2">Plasmid unnamed3</plasmid>
    </source>
</reference>
<sequence>MYTCSFCGSTLKPAFKFFYCDFCQMKLDADSVSEKGRRICFETDPVVTLDMARELTTPELMTKSTFELLVMLQLIRKETRDQFDMLRVANKAARLNGCFLEQSIETGNQYEFWKRKTFVVESLVHRRIGFIPEKITNSFLREIKNKMIFSNEKTMVIKKRQVS</sequence>
<keyword evidence="1" id="KW-0614">Plasmid</keyword>
<gene>
    <name evidence="1" type="ORF">ERICIII_05000</name>
</gene>
<dbReference type="Proteomes" id="UP000239833">
    <property type="component" value="Plasmid unnamed3"/>
</dbReference>
<dbReference type="AlphaFoldDB" id="A0A2L1U7V8"/>
<organism evidence="1 2">
    <name type="scientific">Paenibacillus larvae subsp. larvae</name>
    <dbReference type="NCBI Taxonomy" id="147375"/>
    <lineage>
        <taxon>Bacteria</taxon>
        <taxon>Bacillati</taxon>
        <taxon>Bacillota</taxon>
        <taxon>Bacilli</taxon>
        <taxon>Bacillales</taxon>
        <taxon>Paenibacillaceae</taxon>
        <taxon>Paenibacillus</taxon>
    </lineage>
</organism>
<evidence type="ECO:0000313" key="2">
    <source>
        <dbReference type="Proteomes" id="UP000239833"/>
    </source>
</evidence>
<proteinExistence type="predicted"/>
<geneLocation type="plasmid" evidence="1">
    <name>unnamed3</name>
</geneLocation>
<dbReference type="EMBL" id="CP019658">
    <property type="protein sequence ID" value="AVF29001.1"/>
    <property type="molecule type" value="Genomic_DNA"/>
</dbReference>
<name>A0A2L1U7V8_9BACL</name>
<protein>
    <submittedName>
        <fullName evidence="1">Uncharacterized protein</fullName>
    </submittedName>
</protein>
<evidence type="ECO:0000313" key="1">
    <source>
        <dbReference type="EMBL" id="AVF29001.1"/>
    </source>
</evidence>
<accession>A0A2L1U7V8</accession>